<protein>
    <recommendedName>
        <fullName evidence="4">WxL domain-containing protein</fullName>
    </recommendedName>
</protein>
<keyword evidence="1" id="KW-0732">Signal</keyword>
<dbReference type="AlphaFoldDB" id="A0A2W5N565"/>
<sequence>MSIKSLKTMATVAVAALSIAGLSSQANAQTAQTIDVSLATDSAITTAKTSDMDFGEWFLIVRSSETVVLTLDETNDTVTPTGATNSDAIELTPGTGHGGVTVEVPATTVMTMTRTASNDFTDPGLSLTAVTYTTAGETGNIDADNDTGPVTIAAGSTPEQIDFGGEISVTITPDDANSPHAADFTVDFAY</sequence>
<dbReference type="Proteomes" id="UP000249417">
    <property type="component" value="Unassembled WGS sequence"/>
</dbReference>
<comment type="caution">
    <text evidence="2">The sequence shown here is derived from an EMBL/GenBank/DDBJ whole genome shotgun (WGS) entry which is preliminary data.</text>
</comment>
<name>A0A2W5N565_9BACT</name>
<proteinExistence type="predicted"/>
<accession>A0A2W5N565</accession>
<feature type="signal peptide" evidence="1">
    <location>
        <begin position="1"/>
        <end position="28"/>
    </location>
</feature>
<evidence type="ECO:0000313" key="2">
    <source>
        <dbReference type="EMBL" id="PZQ48274.1"/>
    </source>
</evidence>
<evidence type="ECO:0008006" key="4">
    <source>
        <dbReference type="Google" id="ProtNLM"/>
    </source>
</evidence>
<gene>
    <name evidence="2" type="ORF">DI551_01945</name>
</gene>
<reference evidence="2 3" key="1">
    <citation type="submission" date="2017-08" db="EMBL/GenBank/DDBJ databases">
        <title>Infants hospitalized years apart are colonized by the same room-sourced microbial strains.</title>
        <authorList>
            <person name="Brooks B."/>
            <person name="Olm M.R."/>
            <person name="Firek B.A."/>
            <person name="Baker R."/>
            <person name="Thomas B.C."/>
            <person name="Morowitz M.J."/>
            <person name="Banfield J.F."/>
        </authorList>
    </citation>
    <scope>NUCLEOTIDE SEQUENCE [LARGE SCALE GENOMIC DNA]</scope>
    <source>
        <strain evidence="2">S2_005_002_R2_29</strain>
    </source>
</reference>
<feature type="chain" id="PRO_5015878102" description="WxL domain-containing protein" evidence="1">
    <location>
        <begin position="29"/>
        <end position="190"/>
    </location>
</feature>
<evidence type="ECO:0000256" key="1">
    <source>
        <dbReference type="SAM" id="SignalP"/>
    </source>
</evidence>
<evidence type="ECO:0000313" key="3">
    <source>
        <dbReference type="Proteomes" id="UP000249417"/>
    </source>
</evidence>
<organism evidence="2 3">
    <name type="scientific">Micavibrio aeruginosavorus</name>
    <dbReference type="NCBI Taxonomy" id="349221"/>
    <lineage>
        <taxon>Bacteria</taxon>
        <taxon>Pseudomonadati</taxon>
        <taxon>Bdellovibrionota</taxon>
        <taxon>Bdellovibrionia</taxon>
        <taxon>Bdellovibrionales</taxon>
        <taxon>Pseudobdellovibrionaceae</taxon>
        <taxon>Micavibrio</taxon>
    </lineage>
</organism>
<dbReference type="EMBL" id="QFQB01000006">
    <property type="protein sequence ID" value="PZQ48274.1"/>
    <property type="molecule type" value="Genomic_DNA"/>
</dbReference>